<protein>
    <recommendedName>
        <fullName evidence="2">histidine kinase</fullName>
        <ecNumber evidence="2">2.7.13.3</ecNumber>
    </recommendedName>
</protein>
<dbReference type="PANTHER" id="PTHR43547">
    <property type="entry name" value="TWO-COMPONENT HISTIDINE KINASE"/>
    <property type="match status" value="1"/>
</dbReference>
<evidence type="ECO:0000313" key="11">
    <source>
        <dbReference type="EMBL" id="SDP63876.1"/>
    </source>
</evidence>
<dbReference type="Pfam" id="PF00512">
    <property type="entry name" value="HisKA"/>
    <property type="match status" value="1"/>
</dbReference>
<dbReference type="Pfam" id="PF02518">
    <property type="entry name" value="HATPase_c"/>
    <property type="match status" value="1"/>
</dbReference>
<evidence type="ECO:0000256" key="6">
    <source>
        <dbReference type="ARBA" id="ARBA00022777"/>
    </source>
</evidence>
<accession>A0A1H0UDE0</accession>
<evidence type="ECO:0000256" key="1">
    <source>
        <dbReference type="ARBA" id="ARBA00000085"/>
    </source>
</evidence>
<dbReference type="EMBL" id="FNJM01000010">
    <property type="protein sequence ID" value="SDP63876.1"/>
    <property type="molecule type" value="Genomic_DNA"/>
</dbReference>
<evidence type="ECO:0000259" key="10">
    <source>
        <dbReference type="PROSITE" id="PS50109"/>
    </source>
</evidence>
<dbReference type="Proteomes" id="UP000198597">
    <property type="component" value="Unassembled WGS sequence"/>
</dbReference>
<keyword evidence="9" id="KW-1133">Transmembrane helix</keyword>
<keyword evidence="9" id="KW-0812">Transmembrane</keyword>
<dbReference type="InterPro" id="IPR036890">
    <property type="entry name" value="HATPase_C_sf"/>
</dbReference>
<dbReference type="STRING" id="94869.SAMN04488529_11038"/>
<dbReference type="FunFam" id="3.30.565.10:FF:000037">
    <property type="entry name" value="Hybrid sensor histidine kinase/response regulator"/>
    <property type="match status" value="1"/>
</dbReference>
<keyword evidence="6 11" id="KW-0418">Kinase</keyword>
<evidence type="ECO:0000256" key="3">
    <source>
        <dbReference type="ARBA" id="ARBA00022553"/>
    </source>
</evidence>
<dbReference type="AlphaFoldDB" id="A0A1H0UDE0"/>
<dbReference type="InterPro" id="IPR004358">
    <property type="entry name" value="Sig_transdc_His_kin-like_C"/>
</dbReference>
<dbReference type="Gene3D" id="1.10.287.130">
    <property type="match status" value="1"/>
</dbReference>
<dbReference type="InterPro" id="IPR005467">
    <property type="entry name" value="His_kinase_dom"/>
</dbReference>
<reference evidence="11 12" key="1">
    <citation type="submission" date="2016-10" db="EMBL/GenBank/DDBJ databases">
        <authorList>
            <person name="de Groot N.N."/>
        </authorList>
    </citation>
    <scope>NUCLEOTIDE SEQUENCE [LARGE SCALE GENOMIC DNA]</scope>
    <source>
        <strain evidence="11 12">DSM 12272</strain>
    </source>
</reference>
<sequence length="655" mass="73966">MINIKKLLLIFCLSILITFLFNISSFANTNLYNNKYVSDAIPSNNILVMNSCNKTDFHSSLFEGLSLSIEDNLPNYKIFKNSTLGLSDDEIIANIKSLIRDSKNNIKLVVCLDANSTSFFEKYGVELFGSTPILFGYEGDNPIPIGPNMGGIFAPYNLEEFLDTILIQHKDTTQINFLISKAIRDTYFFDKIEEYINKKLSDPNNTLYYNVVDAGQSYDSIPPLTKEHSLNIVYSPIRLKYSENDLGRYSTPYGSLEKIFSKTSNPTYGGFKTFGTRFNIGACMYDGFSIGTKLGDYASSILKGSLSISTLGINPVHKGPILFINEELQSLYKFPNKFYKTVYYNAGNTESNYSKRKIRILSFVAIITLFLLIICIVINCFKRKALKERQKLDFIKTNFIANVSHELRTPLNIIISTIQLFDVYSENGEIIYNSDRAKEKTKYLKGNSFRLLRLVNNIIDITKIDSGYFSINKTSINIVEVIEEVTLSSVAYAEKKEINLIFDTNVEEIILPVDSDKIERIILNLLSNALKFTPPSGTITVTVLDNITCVTVIITDTGIGIAEDQFDIIFKRFRQVDGPTYNKSEGSGIGLALCKSMIEMHNGTIKVESKINEGTSFILTIPIEKSENPNHVPNLQNTNKHDIIQVEYSDFLNYM</sequence>
<keyword evidence="3" id="KW-0597">Phosphoprotein</keyword>
<dbReference type="SMART" id="SM00388">
    <property type="entry name" value="HisKA"/>
    <property type="match status" value="1"/>
</dbReference>
<evidence type="ECO:0000256" key="8">
    <source>
        <dbReference type="ARBA" id="ARBA00023012"/>
    </source>
</evidence>
<dbReference type="SUPFAM" id="SSF47384">
    <property type="entry name" value="Homodimeric domain of signal transducing histidine kinase"/>
    <property type="match status" value="1"/>
</dbReference>
<keyword evidence="12" id="KW-1185">Reference proteome</keyword>
<dbReference type="InterPro" id="IPR036097">
    <property type="entry name" value="HisK_dim/P_sf"/>
</dbReference>
<dbReference type="GO" id="GO:0005524">
    <property type="term" value="F:ATP binding"/>
    <property type="evidence" value="ECO:0007669"/>
    <property type="project" value="UniProtKB-KW"/>
</dbReference>
<organism evidence="11 12">
    <name type="scientific">Clostridium gasigenes</name>
    <dbReference type="NCBI Taxonomy" id="94869"/>
    <lineage>
        <taxon>Bacteria</taxon>
        <taxon>Bacillati</taxon>
        <taxon>Bacillota</taxon>
        <taxon>Clostridia</taxon>
        <taxon>Eubacteriales</taxon>
        <taxon>Clostridiaceae</taxon>
        <taxon>Clostridium</taxon>
    </lineage>
</organism>
<dbReference type="RefSeq" id="WP_089971252.1">
    <property type="nucleotide sequence ID" value="NZ_FNJM01000010.1"/>
</dbReference>
<dbReference type="SUPFAM" id="SSF55874">
    <property type="entry name" value="ATPase domain of HSP90 chaperone/DNA topoisomerase II/histidine kinase"/>
    <property type="match status" value="1"/>
</dbReference>
<feature type="domain" description="Histidine kinase" evidence="10">
    <location>
        <begin position="402"/>
        <end position="625"/>
    </location>
</feature>
<dbReference type="PROSITE" id="PS50109">
    <property type="entry name" value="HIS_KIN"/>
    <property type="match status" value="1"/>
</dbReference>
<keyword evidence="5" id="KW-0547">Nucleotide-binding</keyword>
<dbReference type="SMART" id="SM00387">
    <property type="entry name" value="HATPase_c"/>
    <property type="match status" value="1"/>
</dbReference>
<feature type="transmembrane region" description="Helical" evidence="9">
    <location>
        <begin position="360"/>
        <end position="381"/>
    </location>
</feature>
<dbReference type="EC" id="2.7.13.3" evidence="2"/>
<keyword evidence="8" id="KW-0902">Two-component regulatory system</keyword>
<keyword evidence="9" id="KW-0472">Membrane</keyword>
<evidence type="ECO:0000256" key="4">
    <source>
        <dbReference type="ARBA" id="ARBA00022679"/>
    </source>
</evidence>
<dbReference type="GO" id="GO:0000155">
    <property type="term" value="F:phosphorelay sensor kinase activity"/>
    <property type="evidence" value="ECO:0007669"/>
    <property type="project" value="InterPro"/>
</dbReference>
<dbReference type="PANTHER" id="PTHR43547:SF2">
    <property type="entry name" value="HYBRID SIGNAL TRANSDUCTION HISTIDINE KINASE C"/>
    <property type="match status" value="1"/>
</dbReference>
<dbReference type="PRINTS" id="PR00344">
    <property type="entry name" value="BCTRLSENSOR"/>
</dbReference>
<dbReference type="InterPro" id="IPR003594">
    <property type="entry name" value="HATPase_dom"/>
</dbReference>
<dbReference type="Gene3D" id="3.30.565.10">
    <property type="entry name" value="Histidine kinase-like ATPase, C-terminal domain"/>
    <property type="match status" value="1"/>
</dbReference>
<keyword evidence="7" id="KW-0067">ATP-binding</keyword>
<evidence type="ECO:0000256" key="5">
    <source>
        <dbReference type="ARBA" id="ARBA00022741"/>
    </source>
</evidence>
<evidence type="ECO:0000256" key="9">
    <source>
        <dbReference type="SAM" id="Phobius"/>
    </source>
</evidence>
<dbReference type="CDD" id="cd00082">
    <property type="entry name" value="HisKA"/>
    <property type="match status" value="1"/>
</dbReference>
<keyword evidence="4" id="KW-0808">Transferase</keyword>
<evidence type="ECO:0000313" key="12">
    <source>
        <dbReference type="Proteomes" id="UP000198597"/>
    </source>
</evidence>
<dbReference type="OrthoDB" id="9813394at2"/>
<gene>
    <name evidence="11" type="ORF">SAMN04488529_11038</name>
</gene>
<evidence type="ECO:0000256" key="7">
    <source>
        <dbReference type="ARBA" id="ARBA00022840"/>
    </source>
</evidence>
<comment type="catalytic activity">
    <reaction evidence="1">
        <text>ATP + protein L-histidine = ADP + protein N-phospho-L-histidine.</text>
        <dbReference type="EC" id="2.7.13.3"/>
    </reaction>
</comment>
<dbReference type="InterPro" id="IPR003661">
    <property type="entry name" value="HisK_dim/P_dom"/>
</dbReference>
<proteinExistence type="predicted"/>
<evidence type="ECO:0000256" key="2">
    <source>
        <dbReference type="ARBA" id="ARBA00012438"/>
    </source>
</evidence>
<name>A0A1H0UDE0_9CLOT</name>